<proteinExistence type="inferred from homology"/>
<dbReference type="PANTHER" id="PTHR12465">
    <property type="entry name" value="UBIQUITIN SPECIFIC PROTEASE HOMOLOG 49"/>
    <property type="match status" value="1"/>
</dbReference>
<name>A0A8T3AIV9_DENNO</name>
<evidence type="ECO:0000313" key="7">
    <source>
        <dbReference type="Proteomes" id="UP000829196"/>
    </source>
</evidence>
<comment type="subunit">
    <text evidence="4">Component of the Mediator complex.</text>
</comment>
<dbReference type="AlphaFoldDB" id="A0A8T3AIV9"/>
<organism evidence="6 7">
    <name type="scientific">Dendrobium nobile</name>
    <name type="common">Orchid</name>
    <dbReference type="NCBI Taxonomy" id="94219"/>
    <lineage>
        <taxon>Eukaryota</taxon>
        <taxon>Viridiplantae</taxon>
        <taxon>Streptophyta</taxon>
        <taxon>Embryophyta</taxon>
        <taxon>Tracheophyta</taxon>
        <taxon>Spermatophyta</taxon>
        <taxon>Magnoliopsida</taxon>
        <taxon>Liliopsida</taxon>
        <taxon>Asparagales</taxon>
        <taxon>Orchidaceae</taxon>
        <taxon>Epidendroideae</taxon>
        <taxon>Malaxideae</taxon>
        <taxon>Dendrobiinae</taxon>
        <taxon>Dendrobium</taxon>
    </lineage>
</organism>
<feature type="region of interest" description="Disordered" evidence="5">
    <location>
        <begin position="268"/>
        <end position="287"/>
    </location>
</feature>
<comment type="caution">
    <text evidence="6">The sequence shown here is derived from an EMBL/GenBank/DDBJ whole genome shotgun (WGS) entry which is preliminary data.</text>
</comment>
<gene>
    <name evidence="4" type="primary">MED20</name>
    <name evidence="6" type="ORF">KFK09_022281</name>
</gene>
<dbReference type="Pfam" id="PF08612">
    <property type="entry name" value="Med20"/>
    <property type="match status" value="1"/>
</dbReference>
<dbReference type="OrthoDB" id="1854899at2759"/>
<dbReference type="GO" id="GO:0016592">
    <property type="term" value="C:mediator complex"/>
    <property type="evidence" value="ECO:0007669"/>
    <property type="project" value="InterPro"/>
</dbReference>
<evidence type="ECO:0000256" key="3">
    <source>
        <dbReference type="ARBA" id="ARBA00023242"/>
    </source>
</evidence>
<dbReference type="EMBL" id="JAGYWB010000016">
    <property type="protein sequence ID" value="KAI0495974.1"/>
    <property type="molecule type" value="Genomic_DNA"/>
</dbReference>
<dbReference type="PANTHER" id="PTHR12465:SF0">
    <property type="entry name" value="MEDIATOR OF RNA POLYMERASE II TRANSCRIPTION SUBUNIT 20"/>
    <property type="match status" value="1"/>
</dbReference>
<accession>A0A8T3AIV9</accession>
<evidence type="ECO:0000256" key="2">
    <source>
        <dbReference type="ARBA" id="ARBA00010743"/>
    </source>
</evidence>
<keyword evidence="3 4" id="KW-0539">Nucleus</keyword>
<evidence type="ECO:0000256" key="1">
    <source>
        <dbReference type="ARBA" id="ARBA00004123"/>
    </source>
</evidence>
<keyword evidence="4" id="KW-0010">Activator</keyword>
<sequence length="338" mass="37870">MHWQPKPGTTLSTQILTEACQCVESIGGQKDGRWRSVLTFYKPMQRDALVPVDHPRDFLGLALQEQPAKYYFILRPNRIVLEADASIQVIMEKLQSYKARVTLNFEGFQYKLGDFQVRVGKCVPSASEALRGIMMEVEYIPLSSIDKSRQVLEEFFDIWQETISKKSLPGHFMHIESNFADYGLQDRYTSHHTAVQYATCMAQLIAAGPAKPVHPIPVHVYSRRTKILPSKGADSWMAPMQKLSTGVAAASQSKEVVLRISDGGVLGEPSIPGGSDKGQWPTEGTRNWPRGTLAPTRYWRILKQWLVAGLSLEVTPDRHHISSVPCVTVEESFGIVCN</sequence>
<keyword evidence="7" id="KW-1185">Reference proteome</keyword>
<keyword evidence="4" id="KW-0804">Transcription</keyword>
<dbReference type="GO" id="GO:0006357">
    <property type="term" value="P:regulation of transcription by RNA polymerase II"/>
    <property type="evidence" value="ECO:0007669"/>
    <property type="project" value="InterPro"/>
</dbReference>
<keyword evidence="4" id="KW-0805">Transcription regulation</keyword>
<comment type="function">
    <text evidence="4">Component of the Mediator complex, a coactivator involved in the regulated transcription of nearly all RNA polymerase II-dependent genes. Mediator functions as a bridge to convey information from gene-specific regulatory proteins to the basal RNA polymerase II transcription machinery. Mediator is recruited to promoters by direct interactions with regulatory proteins and serves as a scaffold for the assembly of a functional preinitiation complex with RNA polymerase II and the general transcription factors.</text>
</comment>
<evidence type="ECO:0000313" key="6">
    <source>
        <dbReference type="EMBL" id="KAI0495974.1"/>
    </source>
</evidence>
<comment type="subcellular location">
    <subcellularLocation>
        <location evidence="1 4">Nucleus</location>
    </subcellularLocation>
</comment>
<dbReference type="Proteomes" id="UP000829196">
    <property type="component" value="Unassembled WGS sequence"/>
</dbReference>
<dbReference type="GO" id="GO:0003713">
    <property type="term" value="F:transcription coactivator activity"/>
    <property type="evidence" value="ECO:0007669"/>
    <property type="project" value="TreeGrafter"/>
</dbReference>
<dbReference type="InterPro" id="IPR013921">
    <property type="entry name" value="Mediator_Med20"/>
</dbReference>
<reference evidence="6" key="1">
    <citation type="journal article" date="2022" name="Front. Genet.">
        <title>Chromosome-Scale Assembly of the Dendrobium nobile Genome Provides Insights Into the Molecular Mechanism of the Biosynthesis of the Medicinal Active Ingredient of Dendrobium.</title>
        <authorList>
            <person name="Xu Q."/>
            <person name="Niu S.-C."/>
            <person name="Li K.-L."/>
            <person name="Zheng P.-J."/>
            <person name="Zhang X.-J."/>
            <person name="Jia Y."/>
            <person name="Liu Y."/>
            <person name="Niu Y.-X."/>
            <person name="Yu L.-H."/>
            <person name="Chen D.-F."/>
            <person name="Zhang G.-Q."/>
        </authorList>
    </citation>
    <scope>NUCLEOTIDE SEQUENCE</scope>
    <source>
        <tissue evidence="6">Leaf</tissue>
    </source>
</reference>
<comment type="similarity">
    <text evidence="2 4">Belongs to the Mediator complex subunit 20 family.</text>
</comment>
<protein>
    <recommendedName>
        <fullName evidence="4">Mediator of RNA polymerase II transcription subunit 20</fullName>
    </recommendedName>
    <alternativeName>
        <fullName evidence="4">Mediator complex subunit 20</fullName>
    </alternativeName>
</protein>
<evidence type="ECO:0000256" key="4">
    <source>
        <dbReference type="RuleBase" id="RU364152"/>
    </source>
</evidence>
<dbReference type="SMR" id="A0A8T3AIV9"/>
<evidence type="ECO:0000256" key="5">
    <source>
        <dbReference type="SAM" id="MobiDB-lite"/>
    </source>
</evidence>